<feature type="transmembrane region" description="Helical" evidence="6">
    <location>
        <begin position="443"/>
        <end position="461"/>
    </location>
</feature>
<dbReference type="PANTHER" id="PTHR30250:SF11">
    <property type="entry name" value="O-ANTIGEN TRANSPORTER-RELATED"/>
    <property type="match status" value="1"/>
</dbReference>
<evidence type="ECO:0000256" key="4">
    <source>
        <dbReference type="ARBA" id="ARBA00022989"/>
    </source>
</evidence>
<evidence type="ECO:0000256" key="2">
    <source>
        <dbReference type="ARBA" id="ARBA00022475"/>
    </source>
</evidence>
<feature type="transmembrane region" description="Helical" evidence="6">
    <location>
        <begin position="360"/>
        <end position="379"/>
    </location>
</feature>
<keyword evidence="2" id="KW-1003">Cell membrane</keyword>
<feature type="transmembrane region" description="Helical" evidence="6">
    <location>
        <begin position="153"/>
        <end position="175"/>
    </location>
</feature>
<dbReference type="Proteomes" id="UP000323732">
    <property type="component" value="Unassembled WGS sequence"/>
</dbReference>
<reference evidence="7 8" key="1">
    <citation type="submission" date="2019-08" db="EMBL/GenBank/DDBJ databases">
        <title>Bacillus genomes from the desert of Cuatro Cienegas, Coahuila.</title>
        <authorList>
            <person name="Olmedo-Alvarez G."/>
        </authorList>
    </citation>
    <scope>NUCLEOTIDE SEQUENCE [LARGE SCALE GENOMIC DNA]</scope>
    <source>
        <strain evidence="7 8">CH37_1T</strain>
    </source>
</reference>
<feature type="transmembrane region" description="Helical" evidence="6">
    <location>
        <begin position="52"/>
        <end position="73"/>
    </location>
</feature>
<accession>A0A5D4SL09</accession>
<feature type="transmembrane region" description="Helical" evidence="6">
    <location>
        <begin position="417"/>
        <end position="437"/>
    </location>
</feature>
<comment type="subcellular location">
    <subcellularLocation>
        <location evidence="1">Cell membrane</location>
        <topology evidence="1">Multi-pass membrane protein</topology>
    </subcellularLocation>
</comment>
<dbReference type="RefSeq" id="WP_148949698.1">
    <property type="nucleotide sequence ID" value="NZ_JAMYWU010000001.1"/>
</dbReference>
<evidence type="ECO:0000256" key="1">
    <source>
        <dbReference type="ARBA" id="ARBA00004651"/>
    </source>
</evidence>
<feature type="transmembrane region" description="Helical" evidence="6">
    <location>
        <begin position="181"/>
        <end position="199"/>
    </location>
</feature>
<feature type="transmembrane region" description="Helical" evidence="6">
    <location>
        <begin position="253"/>
        <end position="275"/>
    </location>
</feature>
<name>A0A5D4SL09_9BACI</name>
<dbReference type="InterPro" id="IPR002797">
    <property type="entry name" value="Polysacc_synth"/>
</dbReference>
<feature type="transmembrane region" description="Helical" evidence="6">
    <location>
        <begin position="385"/>
        <end position="405"/>
    </location>
</feature>
<evidence type="ECO:0000256" key="5">
    <source>
        <dbReference type="ARBA" id="ARBA00023136"/>
    </source>
</evidence>
<protein>
    <submittedName>
        <fullName evidence="7">Oligosaccharide flippase family protein</fullName>
    </submittedName>
</protein>
<gene>
    <name evidence="7" type="ORF">FZD47_09690</name>
</gene>
<feature type="transmembrane region" description="Helical" evidence="6">
    <location>
        <begin position="295"/>
        <end position="319"/>
    </location>
</feature>
<evidence type="ECO:0000313" key="8">
    <source>
        <dbReference type="Proteomes" id="UP000323732"/>
    </source>
</evidence>
<feature type="transmembrane region" description="Helical" evidence="6">
    <location>
        <begin position="12"/>
        <end position="32"/>
    </location>
</feature>
<keyword evidence="3 6" id="KW-0812">Transmembrane</keyword>
<comment type="caution">
    <text evidence="7">The sequence shown here is derived from an EMBL/GenBank/DDBJ whole genome shotgun (WGS) entry which is preliminary data.</text>
</comment>
<feature type="transmembrane region" description="Helical" evidence="6">
    <location>
        <begin position="93"/>
        <end position="110"/>
    </location>
</feature>
<evidence type="ECO:0000256" key="6">
    <source>
        <dbReference type="SAM" id="Phobius"/>
    </source>
</evidence>
<feature type="transmembrane region" description="Helical" evidence="6">
    <location>
        <begin position="122"/>
        <end position="141"/>
    </location>
</feature>
<feature type="transmembrane region" description="Helical" evidence="6">
    <location>
        <begin position="220"/>
        <end position="241"/>
    </location>
</feature>
<dbReference type="AlphaFoldDB" id="A0A5D4SL09"/>
<keyword evidence="4 6" id="KW-1133">Transmembrane helix</keyword>
<evidence type="ECO:0000313" key="7">
    <source>
        <dbReference type="EMBL" id="TYS63779.1"/>
    </source>
</evidence>
<dbReference type="EMBL" id="VTES01000003">
    <property type="protein sequence ID" value="TYS63779.1"/>
    <property type="molecule type" value="Genomic_DNA"/>
</dbReference>
<dbReference type="InterPro" id="IPR050833">
    <property type="entry name" value="Poly_Biosynth_Transport"/>
</dbReference>
<feature type="transmembrane region" description="Helical" evidence="6">
    <location>
        <begin position="331"/>
        <end position="353"/>
    </location>
</feature>
<keyword evidence="5 6" id="KW-0472">Membrane</keyword>
<dbReference type="Pfam" id="PF01943">
    <property type="entry name" value="Polysacc_synt"/>
    <property type="match status" value="1"/>
</dbReference>
<organism evidence="7 8">
    <name type="scientific">Bacillus infantis</name>
    <dbReference type="NCBI Taxonomy" id="324767"/>
    <lineage>
        <taxon>Bacteria</taxon>
        <taxon>Bacillati</taxon>
        <taxon>Bacillota</taxon>
        <taxon>Bacilli</taxon>
        <taxon>Bacillales</taxon>
        <taxon>Bacillaceae</taxon>
        <taxon>Bacillus</taxon>
    </lineage>
</organism>
<dbReference type="PANTHER" id="PTHR30250">
    <property type="entry name" value="PST FAMILY PREDICTED COLANIC ACID TRANSPORTER"/>
    <property type="match status" value="1"/>
</dbReference>
<sequence length="476" mass="53684">MLAQIKRLGADSLLYAFMNVGTKLIAFIMLPIYTSFLPDPAEYGVLDYLDRITSMLTFIVIFGTDSALAFYYFDTEDKKKKLQYVRTVMGFRLMVVMLTGLVVLAAGPWLSKVMLDDPSLFYLLYIAAGVLLLDTVIALVLTVLRYEFFTKKVVITTILKMLLIALLSYAFLKFISPSVEGILYGRIASGAIIIFLLLKPSIQYLKVSFNKDILKEILKYAAPLVPASLAFWVIVNANVFFLKEFSSFREVGIYGTAIKFATLITLLTSGVQMAWRPFSMSLKEKKDSPVLFSKLYYAILLVGGFGILFVATFMPWIITLLSDKYHEAYKYVAVLSAATFLNFYYMIISVGIFFTKKTKLISYAFGMAAVINIGLNFLLIPAFSIWGSVAAYLVSYLIAITYIFYKSQQLYFIPVSFAKMAFLFMSALASVFAIVYIQEGGLPSIYILYVWLAYIAIMLLSRVDKDLRGKRAKETL</sequence>
<evidence type="ECO:0000256" key="3">
    <source>
        <dbReference type="ARBA" id="ARBA00022692"/>
    </source>
</evidence>
<proteinExistence type="predicted"/>
<dbReference type="GO" id="GO:0005886">
    <property type="term" value="C:plasma membrane"/>
    <property type="evidence" value="ECO:0007669"/>
    <property type="project" value="UniProtKB-SubCell"/>
</dbReference>